<reference evidence="2" key="1">
    <citation type="submission" date="2022-11" db="UniProtKB">
        <authorList>
            <consortium name="WormBaseParasite"/>
        </authorList>
    </citation>
    <scope>IDENTIFICATION</scope>
</reference>
<dbReference type="Proteomes" id="UP000887580">
    <property type="component" value="Unplaced"/>
</dbReference>
<evidence type="ECO:0000313" key="1">
    <source>
        <dbReference type="Proteomes" id="UP000887580"/>
    </source>
</evidence>
<protein>
    <submittedName>
        <fullName evidence="2">G protein-coupled receptor</fullName>
    </submittedName>
</protein>
<accession>A0AC35FUK6</accession>
<proteinExistence type="predicted"/>
<evidence type="ECO:0000313" key="2">
    <source>
        <dbReference type="WBParaSite" id="PS1159_v2.g21067.t1"/>
    </source>
</evidence>
<name>A0AC35FUK6_9BILA</name>
<sequence length="82" mass="9244">MHAQMTKTMILQAIVPLIFILLPINIVLTAVFLLLDIPGFGIICNAFVCWLPVVNPFVTIISVKSYRSTVWNHFKKFTVVPS</sequence>
<dbReference type="WBParaSite" id="PS1159_v2.g21067.t1">
    <property type="protein sequence ID" value="PS1159_v2.g21067.t1"/>
    <property type="gene ID" value="PS1159_v2.g21067"/>
</dbReference>
<organism evidence="1 2">
    <name type="scientific">Panagrolaimus sp. PS1159</name>
    <dbReference type="NCBI Taxonomy" id="55785"/>
    <lineage>
        <taxon>Eukaryota</taxon>
        <taxon>Metazoa</taxon>
        <taxon>Ecdysozoa</taxon>
        <taxon>Nematoda</taxon>
        <taxon>Chromadorea</taxon>
        <taxon>Rhabditida</taxon>
        <taxon>Tylenchina</taxon>
        <taxon>Panagrolaimomorpha</taxon>
        <taxon>Panagrolaimoidea</taxon>
        <taxon>Panagrolaimidae</taxon>
        <taxon>Panagrolaimus</taxon>
    </lineage>
</organism>